<gene>
    <name evidence="2" type="ORF">E5983_00635</name>
</gene>
<comment type="caution">
    <text evidence="2">The sequence shown here is derived from an EMBL/GenBank/DDBJ whole genome shotgun (WGS) entry which is preliminary data.</text>
</comment>
<accession>A0A7X3KB40</accession>
<name>A0A7X3KB40_9STRE</name>
<dbReference type="InterPro" id="IPR023385">
    <property type="entry name" value="YopX-like_C"/>
</dbReference>
<dbReference type="OrthoDB" id="1809393at2"/>
<proteinExistence type="predicted"/>
<evidence type="ECO:0000259" key="1">
    <source>
        <dbReference type="Pfam" id="PF09643"/>
    </source>
</evidence>
<dbReference type="Proteomes" id="UP000461595">
    <property type="component" value="Unassembled WGS sequence"/>
</dbReference>
<evidence type="ECO:0000313" key="3">
    <source>
        <dbReference type="Proteomes" id="UP000461595"/>
    </source>
</evidence>
<dbReference type="SUPFAM" id="SSF159006">
    <property type="entry name" value="YopX-like"/>
    <property type="match status" value="1"/>
</dbReference>
<feature type="domain" description="YopX protein" evidence="1">
    <location>
        <begin position="37"/>
        <end position="117"/>
    </location>
</feature>
<organism evidence="2 3">
    <name type="scientific">Streptococcus danieliae</name>
    <dbReference type="NCBI Taxonomy" id="747656"/>
    <lineage>
        <taxon>Bacteria</taxon>
        <taxon>Bacillati</taxon>
        <taxon>Bacillota</taxon>
        <taxon>Bacilli</taxon>
        <taxon>Lactobacillales</taxon>
        <taxon>Streptococcaceae</taxon>
        <taxon>Streptococcus</taxon>
    </lineage>
</organism>
<sequence length="122" mass="14115">MVVPKFRAWFNAKMYNEPVICDGKVYLDWRDFEDGRTYKDIILMQSTGLTDPKGVEVFEGDVLYYPENPEGEKYGIVVWQKESLAFVLETAFDYLPYNLWLVGEVVGNIYENPELLDEVGNG</sequence>
<dbReference type="Pfam" id="PF09643">
    <property type="entry name" value="YopX"/>
    <property type="match status" value="1"/>
</dbReference>
<dbReference type="RefSeq" id="WP_160332013.1">
    <property type="nucleotide sequence ID" value="NZ_WSRS01000003.1"/>
</dbReference>
<dbReference type="AlphaFoldDB" id="A0A7X3KB40"/>
<evidence type="ECO:0000313" key="2">
    <source>
        <dbReference type="EMBL" id="MVX58180.1"/>
    </source>
</evidence>
<dbReference type="EMBL" id="WSRS01000003">
    <property type="protein sequence ID" value="MVX58180.1"/>
    <property type="molecule type" value="Genomic_DNA"/>
</dbReference>
<dbReference type="InterPro" id="IPR019096">
    <property type="entry name" value="YopX_protein"/>
</dbReference>
<protein>
    <recommendedName>
        <fullName evidence="1">YopX protein domain-containing protein</fullName>
    </recommendedName>
</protein>
<reference evidence="2 3" key="1">
    <citation type="submission" date="2019-12" db="EMBL/GenBank/DDBJ databases">
        <title>Microbes associate with the intestines of laboratory mice.</title>
        <authorList>
            <person name="Navarre W."/>
            <person name="Wong E."/>
        </authorList>
    </citation>
    <scope>NUCLEOTIDE SEQUENCE [LARGE SCALE GENOMIC DNA]</scope>
    <source>
        <strain evidence="2 3">NM51_B2-22</strain>
    </source>
</reference>
<dbReference type="Gene3D" id="2.30.30.290">
    <property type="entry name" value="YopX-like domains"/>
    <property type="match status" value="1"/>
</dbReference>